<name>A0A242N5U7_CABSO</name>
<gene>
    <name evidence="1" type="ORF">PAMC26577_02585</name>
</gene>
<dbReference type="AlphaFoldDB" id="A0A242N5U7"/>
<dbReference type="Proteomes" id="UP000195221">
    <property type="component" value="Unassembled WGS sequence"/>
</dbReference>
<protein>
    <submittedName>
        <fullName evidence="1">Uncharacterized protein</fullName>
    </submittedName>
</protein>
<proteinExistence type="predicted"/>
<organism evidence="1 2">
    <name type="scientific">Caballeronia sordidicola</name>
    <name type="common">Burkholderia sordidicola</name>
    <dbReference type="NCBI Taxonomy" id="196367"/>
    <lineage>
        <taxon>Bacteria</taxon>
        <taxon>Pseudomonadati</taxon>
        <taxon>Pseudomonadota</taxon>
        <taxon>Betaproteobacteria</taxon>
        <taxon>Burkholderiales</taxon>
        <taxon>Burkholderiaceae</taxon>
        <taxon>Caballeronia</taxon>
    </lineage>
</organism>
<reference evidence="1 2" key="1">
    <citation type="submission" date="2017-03" db="EMBL/GenBank/DDBJ databases">
        <title>Genome analysis of strain PAMC 26577.</title>
        <authorList>
            <person name="Oh H.-M."/>
            <person name="Yang J.-A."/>
        </authorList>
    </citation>
    <scope>NUCLEOTIDE SEQUENCE [LARGE SCALE GENOMIC DNA]</scope>
    <source>
        <strain evidence="1 2">PAMC 26577</strain>
    </source>
</reference>
<sequence>MQWTTHDEAPLKPCGVKTLLQAFATVTEFGARVDKSGRAVAKRGSHVYRRNLQQITQSCWVESIGTTQIYAVCGNLLRRQKDQI</sequence>
<evidence type="ECO:0000313" key="2">
    <source>
        <dbReference type="Proteomes" id="UP000195221"/>
    </source>
</evidence>
<comment type="caution">
    <text evidence="1">The sequence shown here is derived from an EMBL/GenBank/DDBJ whole genome shotgun (WGS) entry which is preliminary data.</text>
</comment>
<evidence type="ECO:0000313" key="1">
    <source>
        <dbReference type="EMBL" id="OTP79049.1"/>
    </source>
</evidence>
<accession>A0A242N5U7</accession>
<dbReference type="EMBL" id="NBTZ01000016">
    <property type="protein sequence ID" value="OTP79049.1"/>
    <property type="molecule type" value="Genomic_DNA"/>
</dbReference>